<dbReference type="EMBL" id="CM055744">
    <property type="protein sequence ID" value="KAJ7998449.1"/>
    <property type="molecule type" value="Genomic_DNA"/>
</dbReference>
<sequence>MPHKSGSRLSTSDTPKTKRIFRDPQSAEGKKVHFQTLFPARLRVRHDDGAKTYDTIEEASENLRRRGYTITIIRPPEALMEQELEVCVPCGRDCMLQLFVFCLFVQTSSVR</sequence>
<comment type="caution">
    <text evidence="1">The sequence shown here is derived from an EMBL/GenBank/DDBJ whole genome shotgun (WGS) entry which is preliminary data.</text>
</comment>
<evidence type="ECO:0000313" key="2">
    <source>
        <dbReference type="Proteomes" id="UP001157502"/>
    </source>
</evidence>
<name>A0ACC2G469_DALPE</name>
<accession>A0ACC2G469</accession>
<gene>
    <name evidence="1" type="ORF">DPEC_G00205060</name>
</gene>
<reference evidence="1" key="1">
    <citation type="submission" date="2021-05" db="EMBL/GenBank/DDBJ databases">
        <authorList>
            <person name="Pan Q."/>
            <person name="Jouanno E."/>
            <person name="Zahm M."/>
            <person name="Klopp C."/>
            <person name="Cabau C."/>
            <person name="Louis A."/>
            <person name="Berthelot C."/>
            <person name="Parey E."/>
            <person name="Roest Crollius H."/>
            <person name="Montfort J."/>
            <person name="Robinson-Rechavi M."/>
            <person name="Bouchez O."/>
            <person name="Lampietro C."/>
            <person name="Lopez Roques C."/>
            <person name="Donnadieu C."/>
            <person name="Postlethwait J."/>
            <person name="Bobe J."/>
            <person name="Dillon D."/>
            <person name="Chandos A."/>
            <person name="von Hippel F."/>
            <person name="Guiguen Y."/>
        </authorList>
    </citation>
    <scope>NUCLEOTIDE SEQUENCE</scope>
    <source>
        <strain evidence="1">YG-Jan2019</strain>
    </source>
</reference>
<protein>
    <submittedName>
        <fullName evidence="1">Uncharacterized protein</fullName>
    </submittedName>
</protein>
<organism evidence="1 2">
    <name type="scientific">Dallia pectoralis</name>
    <name type="common">Alaska blackfish</name>
    <dbReference type="NCBI Taxonomy" id="75939"/>
    <lineage>
        <taxon>Eukaryota</taxon>
        <taxon>Metazoa</taxon>
        <taxon>Chordata</taxon>
        <taxon>Craniata</taxon>
        <taxon>Vertebrata</taxon>
        <taxon>Euteleostomi</taxon>
        <taxon>Actinopterygii</taxon>
        <taxon>Neopterygii</taxon>
        <taxon>Teleostei</taxon>
        <taxon>Protacanthopterygii</taxon>
        <taxon>Esociformes</taxon>
        <taxon>Umbridae</taxon>
        <taxon>Dallia</taxon>
    </lineage>
</organism>
<evidence type="ECO:0000313" key="1">
    <source>
        <dbReference type="EMBL" id="KAJ7998449.1"/>
    </source>
</evidence>
<dbReference type="Proteomes" id="UP001157502">
    <property type="component" value="Chromosome 17"/>
</dbReference>
<keyword evidence="2" id="KW-1185">Reference proteome</keyword>
<proteinExistence type="predicted"/>